<dbReference type="AlphaFoldDB" id="A0A9P5SPE9"/>
<protein>
    <recommendedName>
        <fullName evidence="5">Crinkler effector protein N-terminal domain-containing protein</fullName>
    </recommendedName>
</protein>
<comment type="subcellular location">
    <subcellularLocation>
        <location evidence="1">Host cell</location>
    </subcellularLocation>
    <subcellularLocation>
        <location evidence="2">Secreted</location>
    </subcellularLocation>
</comment>
<feature type="domain" description="Crinkler effector protein N-terminal" evidence="5">
    <location>
        <begin position="6"/>
        <end position="104"/>
    </location>
</feature>
<evidence type="ECO:0000256" key="3">
    <source>
        <dbReference type="ARBA" id="ARBA00022525"/>
    </source>
</evidence>
<dbReference type="GO" id="GO:0043657">
    <property type="term" value="C:host cell"/>
    <property type="evidence" value="ECO:0007669"/>
    <property type="project" value="UniProtKB-SubCell"/>
</dbReference>
<evidence type="ECO:0000256" key="4">
    <source>
        <dbReference type="SAM" id="MobiDB-lite"/>
    </source>
</evidence>
<sequence>MTDNRMSLFCLVDGEAASNAFSIKIPSSDTVDDLKNQIKTKKAPEFDDIAADKLTLWRVSIKDDGDDDIPFALESRPEKKRLKATTKLSKVFETELPEDTIHIMPQLLYLAIFRINLVLARRYLVNNLRVDIKKITEKFFAPGSGVATFLGDFVQGLENLPVTEGNVSGLPRVKLRRNGPLADTHPSLLFSDLPLPSSGDTQSSGCGKTRGLIELLSRRWGFYFNASADDLGSGDIITLISHIGCCLQQDREANNRLGRTITYLLLLSRLKILQHCLTVPGSRQTFTCARWTILQTCPHVFNNDVFGRLFSILLRLLPQDQTPRTEMSLMTVVQEELQTTRNLLGKHGRQGGLPSFNVGDKLMVVHDEAQILGDTWGDRFESMSPEKPDQPLLSPILWGFRNISLHGLTLITSGTGLSIYTLDWARSSGSFNKSTGSLSDRNGFEYMEFPGWTGRESIEAYVANLRWLLPSNDAEQALERLLPTEAIQAITERFVGRFRPAVTAIEKIIARGEPDGWKDAVDDTEERLASYDYRSERGNLCYEIVRLENKCRTNLSIFKELQTVEEVLGLFLFQRYMFGADSLVLKKAVPELVERAFGRIKIIDEAARTVLDEPFALKAAENYFKMRDPEFIKTMESWVQQSDRAQAHGYAWELMMMNVLTESFRAHDFSKWPLQPSIPCLCEEHAGNKKPIGNAVVVGLDEQGLQRGISHEYITMEDFMNSHVNNGSMHDGRAVPPFFFPKAKPSGPDIVFYIQVKDKRFPVFVQLKLRQIMTKPGVKAALKTVSTSTIETHVNDLGSFCPTDNTYISMIIAYPATVVDKLPPRPNHEYNLRPRPESTQKPLTQVEVVIDKNNIGEIFSRDHIDFLDGIKGPSKRQAEDKQEAECLKKSKTE</sequence>
<reference evidence="6" key="1">
    <citation type="journal article" date="2020" name="Fungal Divers.">
        <title>Resolving the Mortierellaceae phylogeny through synthesis of multi-gene phylogenetics and phylogenomics.</title>
        <authorList>
            <person name="Vandepol N."/>
            <person name="Liber J."/>
            <person name="Desiro A."/>
            <person name="Na H."/>
            <person name="Kennedy M."/>
            <person name="Barry K."/>
            <person name="Grigoriev I.V."/>
            <person name="Miller A.N."/>
            <person name="O'Donnell K."/>
            <person name="Stajich J.E."/>
            <person name="Bonito G."/>
        </authorList>
    </citation>
    <scope>NUCLEOTIDE SEQUENCE</scope>
    <source>
        <strain evidence="6">NVP1</strain>
    </source>
</reference>
<evidence type="ECO:0000259" key="5">
    <source>
        <dbReference type="Pfam" id="PF20147"/>
    </source>
</evidence>
<evidence type="ECO:0000313" key="6">
    <source>
        <dbReference type="EMBL" id="KAF9333337.1"/>
    </source>
</evidence>
<dbReference type="Proteomes" id="UP000696485">
    <property type="component" value="Unassembled WGS sequence"/>
</dbReference>
<keyword evidence="3" id="KW-0964">Secreted</keyword>
<evidence type="ECO:0000313" key="7">
    <source>
        <dbReference type="Proteomes" id="UP000696485"/>
    </source>
</evidence>
<evidence type="ECO:0000256" key="1">
    <source>
        <dbReference type="ARBA" id="ARBA00004340"/>
    </source>
</evidence>
<feature type="region of interest" description="Disordered" evidence="4">
    <location>
        <begin position="872"/>
        <end position="893"/>
    </location>
</feature>
<dbReference type="EMBL" id="JAAAUY010000208">
    <property type="protein sequence ID" value="KAF9333337.1"/>
    <property type="molecule type" value="Genomic_DNA"/>
</dbReference>
<name>A0A9P5SPE9_9FUNG</name>
<comment type="caution">
    <text evidence="6">The sequence shown here is derived from an EMBL/GenBank/DDBJ whole genome shotgun (WGS) entry which is preliminary data.</text>
</comment>
<evidence type="ECO:0000256" key="2">
    <source>
        <dbReference type="ARBA" id="ARBA00004613"/>
    </source>
</evidence>
<proteinExistence type="predicted"/>
<dbReference type="GO" id="GO:0005576">
    <property type="term" value="C:extracellular region"/>
    <property type="evidence" value="ECO:0007669"/>
    <property type="project" value="UniProtKB-SubCell"/>
</dbReference>
<feature type="compositionally biased region" description="Basic and acidic residues" evidence="4">
    <location>
        <begin position="876"/>
        <end position="893"/>
    </location>
</feature>
<accession>A0A9P5SPE9</accession>
<dbReference type="Pfam" id="PF20147">
    <property type="entry name" value="Crinkler"/>
    <property type="match status" value="1"/>
</dbReference>
<keyword evidence="7" id="KW-1185">Reference proteome</keyword>
<gene>
    <name evidence="6" type="ORF">BG006_003752</name>
</gene>
<dbReference type="InterPro" id="IPR045379">
    <property type="entry name" value="Crinkler_N"/>
</dbReference>
<organism evidence="6 7">
    <name type="scientific">Podila minutissima</name>
    <dbReference type="NCBI Taxonomy" id="64525"/>
    <lineage>
        <taxon>Eukaryota</taxon>
        <taxon>Fungi</taxon>
        <taxon>Fungi incertae sedis</taxon>
        <taxon>Mucoromycota</taxon>
        <taxon>Mortierellomycotina</taxon>
        <taxon>Mortierellomycetes</taxon>
        <taxon>Mortierellales</taxon>
        <taxon>Mortierellaceae</taxon>
        <taxon>Podila</taxon>
    </lineage>
</organism>